<accession>A0ABU3EXF2</accession>
<dbReference type="InterPro" id="IPR000771">
    <property type="entry name" value="FBA_II"/>
</dbReference>
<reference evidence="2 3" key="1">
    <citation type="submission" date="2023-03" db="EMBL/GenBank/DDBJ databases">
        <authorList>
            <person name="Shen W."/>
            <person name="Cai J."/>
        </authorList>
    </citation>
    <scope>NUCLEOTIDE SEQUENCE [LARGE SCALE GENOMIC DNA]</scope>
    <source>
        <strain evidence="2 3">D6-4</strain>
    </source>
</reference>
<comment type="cofactor">
    <cofactor evidence="1">
        <name>Zn(2+)</name>
        <dbReference type="ChEBI" id="CHEBI:29105"/>
    </cofactor>
</comment>
<dbReference type="EMBL" id="JARPYI010000001">
    <property type="protein sequence ID" value="MDT2598621.1"/>
    <property type="molecule type" value="Genomic_DNA"/>
</dbReference>
<dbReference type="PIRSF" id="PIRSF001359">
    <property type="entry name" value="F_bP_aldolase_II"/>
    <property type="match status" value="1"/>
</dbReference>
<dbReference type="RefSeq" id="WP_311821114.1">
    <property type="nucleotide sequence ID" value="NZ_JARPYF010000001.1"/>
</dbReference>
<evidence type="ECO:0000256" key="1">
    <source>
        <dbReference type="ARBA" id="ARBA00001947"/>
    </source>
</evidence>
<dbReference type="Proteomes" id="UP001252875">
    <property type="component" value="Unassembled WGS sequence"/>
</dbReference>
<dbReference type="SUPFAM" id="SSF51569">
    <property type="entry name" value="Aldolase"/>
    <property type="match status" value="1"/>
</dbReference>
<dbReference type="PANTHER" id="PTHR30304">
    <property type="entry name" value="D-TAGATOSE-1,6-BISPHOSPHATE ALDOLASE"/>
    <property type="match status" value="1"/>
</dbReference>
<dbReference type="InterPro" id="IPR050246">
    <property type="entry name" value="Class_II_FBP_aldolase"/>
</dbReference>
<dbReference type="NCBIfam" id="TIGR00167">
    <property type="entry name" value="cbbA"/>
    <property type="match status" value="1"/>
</dbReference>
<dbReference type="Pfam" id="PF01116">
    <property type="entry name" value="F_bP_aldolase"/>
    <property type="match status" value="1"/>
</dbReference>
<organism evidence="2 3">
    <name type="scientific">Enterococcus hulanensis</name>
    <dbReference type="NCBI Taxonomy" id="2559929"/>
    <lineage>
        <taxon>Bacteria</taxon>
        <taxon>Bacillati</taxon>
        <taxon>Bacillota</taxon>
        <taxon>Bacilli</taxon>
        <taxon>Lactobacillales</taxon>
        <taxon>Enterococcaceae</taxon>
        <taxon>Enterococcus</taxon>
    </lineage>
</organism>
<evidence type="ECO:0000313" key="3">
    <source>
        <dbReference type="Proteomes" id="UP001252875"/>
    </source>
</evidence>
<gene>
    <name evidence="2" type="ORF">P7D85_02475</name>
</gene>
<proteinExistence type="predicted"/>
<dbReference type="PANTHER" id="PTHR30304:SF0">
    <property type="entry name" value="D-TAGATOSE-1,6-BISPHOSPHATE ALDOLASE SUBUNIT GATY-RELATED"/>
    <property type="match status" value="1"/>
</dbReference>
<dbReference type="InterPro" id="IPR013785">
    <property type="entry name" value="Aldolase_TIM"/>
</dbReference>
<dbReference type="CDD" id="cd00947">
    <property type="entry name" value="TBP_aldolase_IIB"/>
    <property type="match status" value="1"/>
</dbReference>
<dbReference type="Gene3D" id="3.20.20.70">
    <property type="entry name" value="Aldolase class I"/>
    <property type="match status" value="1"/>
</dbReference>
<protein>
    <submittedName>
        <fullName evidence="2">Class II fructose-bisphosphate aldolase</fullName>
    </submittedName>
</protein>
<sequence>MLVTSKELFKISQEKGFAIPAPNFIDAQSMKDYVEVAEELNLPVILALAEVHLEYISLEEAAYFGKFYAEKAKVPIVLHLDHGMTPSVIKRAIDVGFTSVMIDASQDDFETNVKKTKEIIEYAHPRGVVVEAEIGHVGSGVNYENHEETDSQYTTVADAIQFVKETQVDSLAVSIGTAHGMYKGIPEINFERLDEIAKAVETPLVLHGGSSSGDDNLNHCSLQGISKINIFSDLVNAAQNGINNEAPKNYLELKEVVSNSMKNCLKHYYGVFCTNKIQVSAEI</sequence>
<comment type="caution">
    <text evidence="2">The sequence shown here is derived from an EMBL/GenBank/DDBJ whole genome shotgun (WGS) entry which is preliminary data.</text>
</comment>
<name>A0ABU3EXF2_9ENTE</name>
<evidence type="ECO:0000313" key="2">
    <source>
        <dbReference type="EMBL" id="MDT2598621.1"/>
    </source>
</evidence>
<keyword evidence="3" id="KW-1185">Reference proteome</keyword>